<evidence type="ECO:0000256" key="5">
    <source>
        <dbReference type="ARBA" id="ARBA00022989"/>
    </source>
</evidence>
<dbReference type="AlphaFoldDB" id="G8BYC0"/>
<evidence type="ECO:0000256" key="6">
    <source>
        <dbReference type="ARBA" id="ARBA00023136"/>
    </source>
</evidence>
<feature type="transmembrane region" description="Helical" evidence="11 12">
    <location>
        <begin position="164"/>
        <end position="185"/>
    </location>
</feature>
<evidence type="ECO:0000256" key="3">
    <source>
        <dbReference type="ARBA" id="ARBA00022692"/>
    </source>
</evidence>
<evidence type="ECO:0000256" key="1">
    <source>
        <dbReference type="ARBA" id="ARBA00004141"/>
    </source>
</evidence>
<keyword evidence="7 11" id="KW-0564">Palmitate</keyword>
<keyword evidence="15" id="KW-1185">Reference proteome</keyword>
<comment type="domain">
    <text evidence="11 12">The DHHC domain is required for palmitoyltransferase activity.</text>
</comment>
<feature type="active site" description="S-palmitoyl cysteine intermediate" evidence="11">
    <location>
        <position position="108"/>
    </location>
</feature>
<dbReference type="HAMAP" id="MF_03199">
    <property type="entry name" value="DHHC_PAT_PFA4"/>
    <property type="match status" value="1"/>
</dbReference>
<dbReference type="Proteomes" id="UP000005666">
    <property type="component" value="Chromosome 10"/>
</dbReference>
<dbReference type="HOGENOM" id="CLU_027721_8_0_1"/>
<dbReference type="OrthoDB" id="331948at2759"/>
<dbReference type="PANTHER" id="PTHR12246">
    <property type="entry name" value="PALMITOYLTRANSFERASE ZDHHC16"/>
    <property type="match status" value="1"/>
</dbReference>
<dbReference type="STRING" id="1071381.G8BYC0"/>
<feature type="transmembrane region" description="Helical" evidence="11 12">
    <location>
        <begin position="126"/>
        <end position="143"/>
    </location>
</feature>
<evidence type="ECO:0000256" key="11">
    <source>
        <dbReference type="HAMAP-Rule" id="MF_03199"/>
    </source>
</evidence>
<dbReference type="InterPro" id="IPR039859">
    <property type="entry name" value="PFA4/ZDH16/20/ERF2-like"/>
</dbReference>
<evidence type="ECO:0000256" key="4">
    <source>
        <dbReference type="ARBA" id="ARBA00022824"/>
    </source>
</evidence>
<keyword evidence="2 11" id="KW-0808">Transferase</keyword>
<evidence type="ECO:0000256" key="9">
    <source>
        <dbReference type="ARBA" id="ARBA00023315"/>
    </source>
</evidence>
<evidence type="ECO:0000256" key="10">
    <source>
        <dbReference type="ARBA" id="ARBA00048048"/>
    </source>
</evidence>
<evidence type="ECO:0000256" key="8">
    <source>
        <dbReference type="ARBA" id="ARBA00023288"/>
    </source>
</evidence>
<evidence type="ECO:0000256" key="7">
    <source>
        <dbReference type="ARBA" id="ARBA00023139"/>
    </source>
</evidence>
<dbReference type="GO" id="GO:0019706">
    <property type="term" value="F:protein-cysteine S-palmitoyltransferase activity"/>
    <property type="evidence" value="ECO:0007669"/>
    <property type="project" value="UniProtKB-UniRule"/>
</dbReference>
<evidence type="ECO:0000256" key="2">
    <source>
        <dbReference type="ARBA" id="ARBA00022679"/>
    </source>
</evidence>
<feature type="domain" description="Palmitoyltransferase DHHC" evidence="13">
    <location>
        <begin position="77"/>
        <end position="204"/>
    </location>
</feature>
<dbReference type="RefSeq" id="XP_003687296.1">
    <property type="nucleotide sequence ID" value="XM_003687248.1"/>
</dbReference>
<dbReference type="InterPro" id="IPR001594">
    <property type="entry name" value="Palmitoyltrfase_DHHC"/>
</dbReference>
<name>G8BYC0_TETPH</name>
<accession>G8BYC0</accession>
<keyword evidence="6 11" id="KW-0472">Membrane</keyword>
<keyword evidence="5 11" id="KW-1133">Transmembrane helix</keyword>
<dbReference type="PROSITE" id="PS50216">
    <property type="entry name" value="DHHC"/>
    <property type="match status" value="1"/>
</dbReference>
<dbReference type="Pfam" id="PF01529">
    <property type="entry name" value="DHHC"/>
    <property type="match status" value="1"/>
</dbReference>
<sequence>MPVKFKWPWMGIAIPCVLISFIGYLSHYYILRQHLSLIKQCYFEFSLTMIWVSYYMAIIINPGKPGKNFKPLPHEWRNFCKKCNNYKPERSHHCKTCNQCVLMMDHHCPWTMNCIGFNNFPHFMRFLLWIMATTGFLLFYQIKRIIYMWNNRNLPSYLFERSEVIALFVCTPLNLFILLTITLLFCRCLFNQIINGKTQIEDWEMDRLENRFYLKKLLPQLILNLWELYPELKSAKHDEEAERLIEKKGIRYDSIVNFPYDLGIFKNITALVGQPLYWLWPFGGPSGNGMNFEKNEIALFDPDSSLPVFTLALPWPPDKGRHNNSKTLNTDSNVEFITTDGEQVVRNRTHAKNPILSREEWFNEWGENLEDFGVDVEMEN</sequence>
<comment type="subcellular location">
    <subcellularLocation>
        <location evidence="11">Endoplasmic reticulum membrane</location>
        <topology evidence="11">Multi-pass membrane protein</topology>
    </subcellularLocation>
    <subcellularLocation>
        <location evidence="1">Membrane</location>
        <topology evidence="1">Multi-pass membrane protein</topology>
    </subcellularLocation>
</comment>
<comment type="function">
    <text evidence="11">Mediates the reversible addition of palmitate to target proteins, thereby regulating their membrane association and biological function.</text>
</comment>
<organism evidence="14 15">
    <name type="scientific">Tetrapisispora phaffii (strain ATCC 24235 / CBS 4417 / NBRC 1672 / NRRL Y-8282 / UCD 70-5)</name>
    <name type="common">Yeast</name>
    <name type="synonym">Fabospora phaffii</name>
    <dbReference type="NCBI Taxonomy" id="1071381"/>
    <lineage>
        <taxon>Eukaryota</taxon>
        <taxon>Fungi</taxon>
        <taxon>Dikarya</taxon>
        <taxon>Ascomycota</taxon>
        <taxon>Saccharomycotina</taxon>
        <taxon>Saccharomycetes</taxon>
        <taxon>Saccharomycetales</taxon>
        <taxon>Saccharomycetaceae</taxon>
        <taxon>Tetrapisispora</taxon>
    </lineage>
</organism>
<keyword evidence="3 11" id="KW-0812">Transmembrane</keyword>
<dbReference type="GO" id="GO:0005789">
    <property type="term" value="C:endoplasmic reticulum membrane"/>
    <property type="evidence" value="ECO:0007669"/>
    <property type="project" value="UniProtKB-SubCell"/>
</dbReference>
<dbReference type="KEGG" id="tpf:TPHA_0J00390"/>
<feature type="transmembrane region" description="Helical" evidence="11 12">
    <location>
        <begin position="12"/>
        <end position="30"/>
    </location>
</feature>
<dbReference type="GeneID" id="11532956"/>
<dbReference type="InterPro" id="IPR033682">
    <property type="entry name" value="PFA4"/>
</dbReference>
<dbReference type="EMBL" id="HE612865">
    <property type="protein sequence ID" value="CCE64862.1"/>
    <property type="molecule type" value="Genomic_DNA"/>
</dbReference>
<comment type="similarity">
    <text evidence="11">Belongs to the DHHC palmitoyltransferase family. PFA4 subfamily.</text>
</comment>
<proteinExistence type="inferred from homology"/>
<dbReference type="EC" id="2.3.1.225" evidence="11"/>
<reference evidence="14 15" key="1">
    <citation type="journal article" date="2011" name="Proc. Natl. Acad. Sci. U.S.A.">
        <title>Evolutionary erosion of yeast sex chromosomes by mating-type switching accidents.</title>
        <authorList>
            <person name="Gordon J.L."/>
            <person name="Armisen D."/>
            <person name="Proux-Wera E."/>
            <person name="Oheigeartaigh S.S."/>
            <person name="Byrne K.P."/>
            <person name="Wolfe K.H."/>
        </authorList>
    </citation>
    <scope>NUCLEOTIDE SEQUENCE [LARGE SCALE GENOMIC DNA]</scope>
    <source>
        <strain evidence="15">ATCC 24235 / CBS 4417 / NBRC 1672 / NRRL Y-8282 / UCD 70-5</strain>
    </source>
</reference>
<comment type="catalytic activity">
    <reaction evidence="10 11 12">
        <text>L-cysteinyl-[protein] + hexadecanoyl-CoA = S-hexadecanoyl-L-cysteinyl-[protein] + CoA</text>
        <dbReference type="Rhea" id="RHEA:36683"/>
        <dbReference type="Rhea" id="RHEA-COMP:10131"/>
        <dbReference type="Rhea" id="RHEA-COMP:11032"/>
        <dbReference type="ChEBI" id="CHEBI:29950"/>
        <dbReference type="ChEBI" id="CHEBI:57287"/>
        <dbReference type="ChEBI" id="CHEBI:57379"/>
        <dbReference type="ChEBI" id="CHEBI:74151"/>
        <dbReference type="EC" id="2.3.1.225"/>
    </reaction>
</comment>
<protein>
    <recommendedName>
        <fullName evidence="11">Palmitoyltransferase PFA4</fullName>
        <ecNumber evidence="11">2.3.1.225</ecNumber>
    </recommendedName>
    <alternativeName>
        <fullName evidence="11">Protein S-acyltransferase</fullName>
        <shortName evidence="11">PAT</shortName>
    </alternativeName>
    <alternativeName>
        <fullName evidence="11">Protein fatty acyltransferase 4</fullName>
    </alternativeName>
</protein>
<gene>
    <name evidence="14" type="primary">TPHA0J00390</name>
    <name evidence="11" type="synonym">PFA4</name>
    <name evidence="14" type="ordered locus">TPHA_0J00390</name>
</gene>
<dbReference type="OMA" id="TMNCVGY"/>
<keyword evidence="8 11" id="KW-0449">Lipoprotein</keyword>
<feature type="transmembrane region" description="Helical" evidence="11 12">
    <location>
        <begin position="42"/>
        <end position="60"/>
    </location>
</feature>
<dbReference type="eggNOG" id="KOG1314">
    <property type="taxonomic scope" value="Eukaryota"/>
</dbReference>
<evidence type="ECO:0000256" key="12">
    <source>
        <dbReference type="RuleBase" id="RU079119"/>
    </source>
</evidence>
<evidence type="ECO:0000259" key="13">
    <source>
        <dbReference type="Pfam" id="PF01529"/>
    </source>
</evidence>
<keyword evidence="9 11" id="KW-0012">Acyltransferase</keyword>
<evidence type="ECO:0000313" key="14">
    <source>
        <dbReference type="EMBL" id="CCE64862.1"/>
    </source>
</evidence>
<evidence type="ECO:0000313" key="15">
    <source>
        <dbReference type="Proteomes" id="UP000005666"/>
    </source>
</evidence>
<keyword evidence="4 11" id="KW-0256">Endoplasmic reticulum</keyword>